<keyword evidence="1" id="KW-0812">Transmembrane</keyword>
<dbReference type="Proteomes" id="UP000595512">
    <property type="component" value="Chromosome"/>
</dbReference>
<proteinExistence type="predicted"/>
<feature type="transmembrane region" description="Helical" evidence="1">
    <location>
        <begin position="21"/>
        <end position="44"/>
    </location>
</feature>
<dbReference type="KEGG" id="hspo:JGZ69_17935"/>
<dbReference type="EMBL" id="CP066701">
    <property type="protein sequence ID" value="QQX24634.1"/>
    <property type="molecule type" value="Genomic_DNA"/>
</dbReference>
<evidence type="ECO:0000256" key="1">
    <source>
        <dbReference type="SAM" id="Phobius"/>
    </source>
</evidence>
<protein>
    <submittedName>
        <fullName evidence="2">Uncharacterized protein</fullName>
    </submittedName>
</protein>
<organism evidence="2 3">
    <name type="scientific">Heyndrickxia sporothermodurans</name>
    <dbReference type="NCBI Taxonomy" id="46224"/>
    <lineage>
        <taxon>Bacteria</taxon>
        <taxon>Bacillati</taxon>
        <taxon>Bacillota</taxon>
        <taxon>Bacilli</taxon>
        <taxon>Bacillales</taxon>
        <taxon>Bacillaceae</taxon>
        <taxon>Heyndrickxia</taxon>
    </lineage>
</organism>
<accession>A0AB37HB44</accession>
<evidence type="ECO:0000313" key="2">
    <source>
        <dbReference type="EMBL" id="QQX24634.1"/>
    </source>
</evidence>
<evidence type="ECO:0000313" key="3">
    <source>
        <dbReference type="Proteomes" id="UP000595512"/>
    </source>
</evidence>
<keyword evidence="1" id="KW-0472">Membrane</keyword>
<dbReference type="AlphaFoldDB" id="A0AB37HB44"/>
<reference evidence="2 3" key="1">
    <citation type="submission" date="2020-12" db="EMBL/GenBank/DDBJ databases">
        <title>Taxonomic evaluation of the Bacillus sporothermodurans group of bacteria based on whole genome sequences.</title>
        <authorList>
            <person name="Fiedler G."/>
            <person name="Herbstmann A.-D."/>
            <person name="Doll E."/>
            <person name="Wenning M."/>
            <person name="Brinks E."/>
            <person name="Kabisch J."/>
            <person name="Breitenwieser F."/>
            <person name="Lappann M."/>
            <person name="Boehnlein C."/>
            <person name="Franz C."/>
        </authorList>
    </citation>
    <scope>NUCLEOTIDE SEQUENCE [LARGE SCALE GENOMIC DNA]</scope>
    <source>
        <strain evidence="2 3">DSM 10599</strain>
    </source>
</reference>
<name>A0AB37HB44_9BACI</name>
<sequence length="109" mass="12902">MLSNEVVKVRDEKLMEYLLNLTYDPVVCSFYVSILLTIGLAYIWNHFIVNPYSYIATEATAEELINPQQRLIHRLKIQHLLIIWIMKCVRRKDAPNEDPDHHLSVDFNF</sequence>
<keyword evidence="1" id="KW-1133">Transmembrane helix</keyword>
<gene>
    <name evidence="2" type="ORF">JGZ69_17935</name>
</gene>
<dbReference type="RefSeq" id="WP_066229745.1">
    <property type="nucleotide sequence ID" value="NZ_CP066701.1"/>
</dbReference>